<keyword evidence="2 6" id="KW-1003">Cell membrane</keyword>
<evidence type="ECO:0000256" key="3">
    <source>
        <dbReference type="ARBA" id="ARBA00022692"/>
    </source>
</evidence>
<feature type="transmembrane region" description="Helical" evidence="6">
    <location>
        <begin position="86"/>
        <end position="105"/>
    </location>
</feature>
<comment type="similarity">
    <text evidence="6">Belongs to the TVP38/TMEM64 family.</text>
</comment>
<evidence type="ECO:0000313" key="9">
    <source>
        <dbReference type="Proteomes" id="UP001269375"/>
    </source>
</evidence>
<keyword evidence="5 6" id="KW-0472">Membrane</keyword>
<feature type="transmembrane region" description="Helical" evidence="6">
    <location>
        <begin position="137"/>
        <end position="157"/>
    </location>
</feature>
<dbReference type="RefSeq" id="WP_251591802.1">
    <property type="nucleotide sequence ID" value="NZ_JAMLJI010000001.1"/>
</dbReference>
<evidence type="ECO:0000256" key="5">
    <source>
        <dbReference type="ARBA" id="ARBA00023136"/>
    </source>
</evidence>
<dbReference type="PANTHER" id="PTHR12677">
    <property type="entry name" value="GOLGI APPARATUS MEMBRANE PROTEIN TVP38-RELATED"/>
    <property type="match status" value="1"/>
</dbReference>
<accession>A0ABU1GU78</accession>
<comment type="subcellular location">
    <subcellularLocation>
        <location evidence="1 6">Cell membrane</location>
        <topology evidence="1 6">Multi-pass membrane protein</topology>
    </subcellularLocation>
</comment>
<sequence length="225" mass="24000">MPRRLWLLITLIALLVGLCGLWQWLAMGDVLTVPNLRELLASGIGLRDAGWAPFALMGIFVVASLLVFPLTLLVGATGLIFGSWLGLAYALTGTMLASATTYYVGRKLGRDALVRYGGTRINALADGLADRGIRTMIVFNLLPLAPFTFTNMIAGACRLRFSAYMLGSFIGILPGLAAVTIAGSQLGELLNAPDLDGLWLTLGIIAAALAILLTLRQMAKRRQPA</sequence>
<keyword evidence="9" id="KW-1185">Reference proteome</keyword>
<evidence type="ECO:0000256" key="2">
    <source>
        <dbReference type="ARBA" id="ARBA00022475"/>
    </source>
</evidence>
<protein>
    <recommendedName>
        <fullName evidence="6">TVP38/TMEM64 family membrane protein</fullName>
    </recommendedName>
</protein>
<keyword evidence="4 6" id="KW-1133">Transmembrane helix</keyword>
<evidence type="ECO:0000313" key="8">
    <source>
        <dbReference type="EMBL" id="MDR5895583.1"/>
    </source>
</evidence>
<comment type="caution">
    <text evidence="8">The sequence shown here is derived from an EMBL/GenBank/DDBJ whole genome shotgun (WGS) entry which is preliminary data.</text>
</comment>
<organism evidence="8 9">
    <name type="scientific">Larsenimonas suaedae</name>
    <dbReference type="NCBI Taxonomy" id="1851019"/>
    <lineage>
        <taxon>Bacteria</taxon>
        <taxon>Pseudomonadati</taxon>
        <taxon>Pseudomonadota</taxon>
        <taxon>Gammaproteobacteria</taxon>
        <taxon>Oceanospirillales</taxon>
        <taxon>Halomonadaceae</taxon>
        <taxon>Larsenimonas</taxon>
    </lineage>
</organism>
<name>A0ABU1GU78_9GAMM</name>
<feature type="domain" description="VTT" evidence="7">
    <location>
        <begin position="68"/>
        <end position="184"/>
    </location>
</feature>
<dbReference type="InterPro" id="IPR015414">
    <property type="entry name" value="TMEM64"/>
</dbReference>
<dbReference type="EMBL" id="JARWAO010000002">
    <property type="protein sequence ID" value="MDR5895583.1"/>
    <property type="molecule type" value="Genomic_DNA"/>
</dbReference>
<dbReference type="PANTHER" id="PTHR12677:SF59">
    <property type="entry name" value="GOLGI APPARATUS MEMBRANE PROTEIN TVP38-RELATED"/>
    <property type="match status" value="1"/>
</dbReference>
<gene>
    <name evidence="8" type="ORF">QC825_05805</name>
</gene>
<dbReference type="Pfam" id="PF09335">
    <property type="entry name" value="VTT_dom"/>
    <property type="match status" value="1"/>
</dbReference>
<feature type="transmembrane region" description="Helical" evidence="6">
    <location>
        <begin position="164"/>
        <end position="186"/>
    </location>
</feature>
<evidence type="ECO:0000259" key="7">
    <source>
        <dbReference type="Pfam" id="PF09335"/>
    </source>
</evidence>
<feature type="transmembrane region" description="Helical" evidence="6">
    <location>
        <begin position="52"/>
        <end position="74"/>
    </location>
</feature>
<dbReference type="InterPro" id="IPR032816">
    <property type="entry name" value="VTT_dom"/>
</dbReference>
<feature type="transmembrane region" description="Helical" evidence="6">
    <location>
        <begin position="198"/>
        <end position="215"/>
    </location>
</feature>
<evidence type="ECO:0000256" key="4">
    <source>
        <dbReference type="ARBA" id="ARBA00022989"/>
    </source>
</evidence>
<reference evidence="8 9" key="1">
    <citation type="submission" date="2023-04" db="EMBL/GenBank/DDBJ databases">
        <title>A long-awaited taxogenomic arrangement of the family Halomonadaceae.</title>
        <authorList>
            <person name="De La Haba R."/>
            <person name="Chuvochina M."/>
            <person name="Wittouck S."/>
            <person name="Arahal D.R."/>
            <person name="Sanchez-Porro C."/>
            <person name="Hugenholtz P."/>
            <person name="Ventosa A."/>
        </authorList>
    </citation>
    <scope>NUCLEOTIDE SEQUENCE [LARGE SCALE GENOMIC DNA]</scope>
    <source>
        <strain evidence="8 9">DSM 22428</strain>
    </source>
</reference>
<keyword evidence="3 6" id="KW-0812">Transmembrane</keyword>
<dbReference type="Proteomes" id="UP001269375">
    <property type="component" value="Unassembled WGS sequence"/>
</dbReference>
<evidence type="ECO:0000256" key="6">
    <source>
        <dbReference type="RuleBase" id="RU366058"/>
    </source>
</evidence>
<proteinExistence type="inferred from homology"/>
<evidence type="ECO:0000256" key="1">
    <source>
        <dbReference type="ARBA" id="ARBA00004651"/>
    </source>
</evidence>